<dbReference type="EMBL" id="MNQV01000222">
    <property type="protein sequence ID" value="OKZ44579.1"/>
    <property type="molecule type" value="Genomic_DNA"/>
</dbReference>
<dbReference type="PANTHER" id="PTHR12526:SF628">
    <property type="entry name" value="MANNOSYLGLUCOSYLGLYCERATE SYNTHASE"/>
    <property type="match status" value="1"/>
</dbReference>
<gene>
    <name evidence="3" type="ORF">BHV80_14985</name>
    <name evidence="2" type="ORF">GAS37_14495</name>
</gene>
<dbReference type="Proteomes" id="UP000186631">
    <property type="component" value="Unassembled WGS sequence"/>
</dbReference>
<keyword evidence="3" id="KW-0808">Transferase</keyword>
<evidence type="ECO:0000313" key="5">
    <source>
        <dbReference type="Proteomes" id="UP000470332"/>
    </source>
</evidence>
<organism evidence="3 4">
    <name type="scientific">Phocaeicola vulgatus</name>
    <name type="common">Bacteroides vulgatus</name>
    <dbReference type="NCBI Taxonomy" id="821"/>
    <lineage>
        <taxon>Bacteria</taxon>
        <taxon>Pseudomonadati</taxon>
        <taxon>Bacteroidota</taxon>
        <taxon>Bacteroidia</taxon>
        <taxon>Bacteroidales</taxon>
        <taxon>Bacteroidaceae</taxon>
        <taxon>Phocaeicola</taxon>
    </lineage>
</organism>
<evidence type="ECO:0000313" key="4">
    <source>
        <dbReference type="Proteomes" id="UP000186631"/>
    </source>
</evidence>
<dbReference type="Pfam" id="PF00534">
    <property type="entry name" value="Glycos_transf_1"/>
    <property type="match status" value="1"/>
</dbReference>
<dbReference type="EMBL" id="WCXA01000030">
    <property type="protein sequence ID" value="KAB3859749.1"/>
    <property type="molecule type" value="Genomic_DNA"/>
</dbReference>
<dbReference type="RefSeq" id="WP_009276722.1">
    <property type="nucleotide sequence ID" value="NZ_JABWDE010000004.1"/>
</dbReference>
<dbReference type="InterPro" id="IPR001296">
    <property type="entry name" value="Glyco_trans_1"/>
</dbReference>
<name>A0A1Q6IUS7_PHOVU</name>
<sequence>MNILYQTCGKLNSTSGGTERTTITMAEALAQLYGVRCFSIYERIADTPKENCIVAEFQWSAQRDAEINKKALRKIIVENDIDFVIIQGAFIHVSRFKTAAEGTKCKIIFAHHFEPRWELVFGHFGSLIHYRPKSVIDFMRWMKWIVTYPRTAMNREKVLSAQYRAAYECAHRVVLLSKGFIKPYSEFAKLQDTSKFTIIPNGLSFNLSAHYEDLTKHKVVLIVSRLDETQKRLSLALRIWKKVKQNPVADGWVMKIVGHGGDYELCENIIKNEDIPAVTLEGRQDPIPYYKEASIFMMTSRSEAWGLTLTEAQQMGVVPIAFDTYASLRDIITDGVDGEIIAEGDVDGYVRCVLNLMQDDVTRQRMARQAIASSQRFSQEKIAGMWKALFDNLG</sequence>
<evidence type="ECO:0000259" key="1">
    <source>
        <dbReference type="Pfam" id="PF00534"/>
    </source>
</evidence>
<feature type="domain" description="Glycosyl transferase family 1" evidence="1">
    <location>
        <begin position="215"/>
        <end position="370"/>
    </location>
</feature>
<reference evidence="2 5" key="2">
    <citation type="journal article" date="2019" name="Nat. Med.">
        <title>A library of human gut bacterial isolates paired with longitudinal multiomics data enables mechanistic microbiome research.</title>
        <authorList>
            <person name="Poyet M."/>
            <person name="Groussin M."/>
            <person name="Gibbons S.M."/>
            <person name="Avila-Pacheco J."/>
            <person name="Jiang X."/>
            <person name="Kearney S.M."/>
            <person name="Perrotta A.R."/>
            <person name="Berdy B."/>
            <person name="Zhao S."/>
            <person name="Lieberman T.D."/>
            <person name="Swanson P.K."/>
            <person name="Smith M."/>
            <person name="Roesemann S."/>
            <person name="Alexander J.E."/>
            <person name="Rich S.A."/>
            <person name="Livny J."/>
            <person name="Vlamakis H."/>
            <person name="Clish C."/>
            <person name="Bullock K."/>
            <person name="Deik A."/>
            <person name="Scott J."/>
            <person name="Pierce K.A."/>
            <person name="Xavier R.J."/>
            <person name="Alm E.J."/>
        </authorList>
    </citation>
    <scope>NUCLEOTIDE SEQUENCE [LARGE SCALE GENOMIC DNA]</scope>
    <source>
        <strain evidence="2 5">BIOML-A9</strain>
    </source>
</reference>
<proteinExistence type="predicted"/>
<dbReference type="PANTHER" id="PTHR12526">
    <property type="entry name" value="GLYCOSYLTRANSFERASE"/>
    <property type="match status" value="1"/>
</dbReference>
<reference evidence="3 4" key="1">
    <citation type="journal article" date="2016" name="Nat. Biotechnol.">
        <title>Measurement of bacterial replication rates in microbial communities.</title>
        <authorList>
            <person name="Brown C.T."/>
            <person name="Olm M.R."/>
            <person name="Thomas B.C."/>
            <person name="Banfield J.F."/>
        </authorList>
    </citation>
    <scope>NUCLEOTIDE SEQUENCE [LARGE SCALE GENOMIC DNA]</scope>
    <source>
        <strain evidence="3">42_262</strain>
    </source>
</reference>
<protein>
    <submittedName>
        <fullName evidence="3">Glycosyl transferase</fullName>
    </submittedName>
    <submittedName>
        <fullName evidence="2">Glycosyltransferase family 4 protein</fullName>
    </submittedName>
</protein>
<dbReference type="SUPFAM" id="SSF53756">
    <property type="entry name" value="UDP-Glycosyltransferase/glycogen phosphorylase"/>
    <property type="match status" value="1"/>
</dbReference>
<dbReference type="AlphaFoldDB" id="A0A1Q6IUS7"/>
<accession>A0A1Q6IUS7</accession>
<evidence type="ECO:0000313" key="3">
    <source>
        <dbReference type="EMBL" id="OKZ44579.1"/>
    </source>
</evidence>
<comment type="caution">
    <text evidence="3">The sequence shown here is derived from an EMBL/GenBank/DDBJ whole genome shotgun (WGS) entry which is preliminary data.</text>
</comment>
<dbReference type="Gene3D" id="3.40.50.2000">
    <property type="entry name" value="Glycogen Phosphorylase B"/>
    <property type="match status" value="2"/>
</dbReference>
<evidence type="ECO:0000313" key="2">
    <source>
        <dbReference type="EMBL" id="KAB3859749.1"/>
    </source>
</evidence>
<dbReference type="GO" id="GO:0016757">
    <property type="term" value="F:glycosyltransferase activity"/>
    <property type="evidence" value="ECO:0007669"/>
    <property type="project" value="InterPro"/>
</dbReference>
<dbReference type="Proteomes" id="UP000470332">
    <property type="component" value="Unassembled WGS sequence"/>
</dbReference>